<comment type="caution">
    <text evidence="1">The sequence shown here is derived from an EMBL/GenBank/DDBJ whole genome shotgun (WGS) entry which is preliminary data.</text>
</comment>
<gene>
    <name evidence="1" type="ORF">Q31b_24990</name>
</gene>
<evidence type="ECO:0000313" key="2">
    <source>
        <dbReference type="Proteomes" id="UP000315471"/>
    </source>
</evidence>
<reference evidence="1 2" key="1">
    <citation type="submission" date="2019-02" db="EMBL/GenBank/DDBJ databases">
        <title>Deep-cultivation of Planctomycetes and their phenomic and genomic characterization uncovers novel biology.</title>
        <authorList>
            <person name="Wiegand S."/>
            <person name="Jogler M."/>
            <person name="Boedeker C."/>
            <person name="Pinto D."/>
            <person name="Vollmers J."/>
            <person name="Rivas-Marin E."/>
            <person name="Kohn T."/>
            <person name="Peeters S.H."/>
            <person name="Heuer A."/>
            <person name="Rast P."/>
            <person name="Oberbeckmann S."/>
            <person name="Bunk B."/>
            <person name="Jeske O."/>
            <person name="Meyerdierks A."/>
            <person name="Storesund J.E."/>
            <person name="Kallscheuer N."/>
            <person name="Luecker S."/>
            <person name="Lage O.M."/>
            <person name="Pohl T."/>
            <person name="Merkel B.J."/>
            <person name="Hornburger P."/>
            <person name="Mueller R.-W."/>
            <person name="Bruemmer F."/>
            <person name="Labrenz M."/>
            <person name="Spormann A.M."/>
            <person name="Op Den Camp H."/>
            <person name="Overmann J."/>
            <person name="Amann R."/>
            <person name="Jetten M.S.M."/>
            <person name="Mascher T."/>
            <person name="Medema M.H."/>
            <person name="Devos D.P."/>
            <person name="Kaster A.-K."/>
            <person name="Ovreas L."/>
            <person name="Rohde M."/>
            <person name="Galperin M.Y."/>
            <person name="Jogler C."/>
        </authorList>
    </citation>
    <scope>NUCLEOTIDE SEQUENCE [LARGE SCALE GENOMIC DNA]</scope>
    <source>
        <strain evidence="1 2">Q31b</strain>
    </source>
</reference>
<organism evidence="1 2">
    <name type="scientific">Novipirellula aureliae</name>
    <dbReference type="NCBI Taxonomy" id="2527966"/>
    <lineage>
        <taxon>Bacteria</taxon>
        <taxon>Pseudomonadati</taxon>
        <taxon>Planctomycetota</taxon>
        <taxon>Planctomycetia</taxon>
        <taxon>Pirellulales</taxon>
        <taxon>Pirellulaceae</taxon>
        <taxon>Novipirellula</taxon>
    </lineage>
</organism>
<proteinExistence type="predicted"/>
<evidence type="ECO:0000313" key="1">
    <source>
        <dbReference type="EMBL" id="TWU43458.1"/>
    </source>
</evidence>
<dbReference type="EMBL" id="SJPY01000003">
    <property type="protein sequence ID" value="TWU43458.1"/>
    <property type="molecule type" value="Genomic_DNA"/>
</dbReference>
<protein>
    <submittedName>
        <fullName evidence="1">Uncharacterized protein</fullName>
    </submittedName>
</protein>
<dbReference type="AlphaFoldDB" id="A0A5C6E3J2"/>
<dbReference type="Proteomes" id="UP000315471">
    <property type="component" value="Unassembled WGS sequence"/>
</dbReference>
<keyword evidence="2" id="KW-1185">Reference proteome</keyword>
<name>A0A5C6E3J2_9BACT</name>
<accession>A0A5C6E3J2</accession>
<sequence length="78" mass="9126">MLWVKKDFWVFCRQSLLRILIVDCQQATKIVCSRDFIDFAVTFMRKVGFPLLSAPFDESIQSKVPLLRAESLPCYRPL</sequence>